<comment type="caution">
    <text evidence="1">The sequence shown here is derived from an EMBL/GenBank/DDBJ whole genome shotgun (WGS) entry which is preliminary data.</text>
</comment>
<dbReference type="EMBL" id="BAAAZE010000001">
    <property type="protein sequence ID" value="GAA4011826.1"/>
    <property type="molecule type" value="Genomic_DNA"/>
</dbReference>
<name>A0ABP7SI56_9BURK</name>
<keyword evidence="2" id="KW-1185">Reference proteome</keyword>
<gene>
    <name evidence="1" type="ORF">GCM10022212_01440</name>
</gene>
<reference evidence="2" key="1">
    <citation type="journal article" date="2019" name="Int. J. Syst. Evol. Microbiol.">
        <title>The Global Catalogue of Microorganisms (GCM) 10K type strain sequencing project: providing services to taxonomists for standard genome sequencing and annotation.</title>
        <authorList>
            <consortium name="The Broad Institute Genomics Platform"/>
            <consortium name="The Broad Institute Genome Sequencing Center for Infectious Disease"/>
            <person name="Wu L."/>
            <person name="Ma J."/>
        </authorList>
    </citation>
    <scope>NUCLEOTIDE SEQUENCE [LARGE SCALE GENOMIC DNA]</scope>
    <source>
        <strain evidence="2">JCM 16673</strain>
    </source>
</reference>
<protein>
    <submittedName>
        <fullName evidence="1">Uncharacterized protein</fullName>
    </submittedName>
</protein>
<sequence length="52" mass="5753">MTFGPLQAMWHVFETPAKPDPAKARMRVSATGRSTIASYLQSVAEGITFYFS</sequence>
<accession>A0ABP7SI56</accession>
<dbReference type="Proteomes" id="UP001501353">
    <property type="component" value="Unassembled WGS sequence"/>
</dbReference>
<evidence type="ECO:0000313" key="2">
    <source>
        <dbReference type="Proteomes" id="UP001501353"/>
    </source>
</evidence>
<evidence type="ECO:0000313" key="1">
    <source>
        <dbReference type="EMBL" id="GAA4011826.1"/>
    </source>
</evidence>
<organism evidence="1 2">
    <name type="scientific">Actimicrobium antarcticum</name>
    <dbReference type="NCBI Taxonomy" id="1051899"/>
    <lineage>
        <taxon>Bacteria</taxon>
        <taxon>Pseudomonadati</taxon>
        <taxon>Pseudomonadota</taxon>
        <taxon>Betaproteobacteria</taxon>
        <taxon>Burkholderiales</taxon>
        <taxon>Oxalobacteraceae</taxon>
        <taxon>Actimicrobium</taxon>
    </lineage>
</organism>
<proteinExistence type="predicted"/>